<feature type="transmembrane region" description="Helical" evidence="1">
    <location>
        <begin position="119"/>
        <end position="138"/>
    </location>
</feature>
<feature type="transmembrane region" description="Helical" evidence="1">
    <location>
        <begin position="12"/>
        <end position="36"/>
    </location>
</feature>
<name>A0A3D9S5N8_9BACL</name>
<dbReference type="Proteomes" id="UP000256304">
    <property type="component" value="Unassembled WGS sequence"/>
</dbReference>
<feature type="transmembrane region" description="Helical" evidence="1">
    <location>
        <begin position="150"/>
        <end position="170"/>
    </location>
</feature>
<feature type="transmembrane region" description="Helical" evidence="1">
    <location>
        <begin position="182"/>
        <end position="201"/>
    </location>
</feature>
<organism evidence="2 3">
    <name type="scientific">Paenibacillus taihuensis</name>
    <dbReference type="NCBI Taxonomy" id="1156355"/>
    <lineage>
        <taxon>Bacteria</taxon>
        <taxon>Bacillati</taxon>
        <taxon>Bacillota</taxon>
        <taxon>Bacilli</taxon>
        <taxon>Bacillales</taxon>
        <taxon>Paenibacillaceae</taxon>
        <taxon>Paenibacillus</taxon>
    </lineage>
</organism>
<keyword evidence="1" id="KW-0472">Membrane</keyword>
<comment type="caution">
    <text evidence="2">The sequence shown here is derived from an EMBL/GenBank/DDBJ whole genome shotgun (WGS) entry which is preliminary data.</text>
</comment>
<evidence type="ECO:0000313" key="3">
    <source>
        <dbReference type="Proteomes" id="UP000256304"/>
    </source>
</evidence>
<keyword evidence="3" id="KW-1185">Reference proteome</keyword>
<reference evidence="2 3" key="1">
    <citation type="submission" date="2018-08" db="EMBL/GenBank/DDBJ databases">
        <title>Genomic Encyclopedia of Type Strains, Phase III (KMG-III): the genomes of soil and plant-associated and newly described type strains.</title>
        <authorList>
            <person name="Whitman W."/>
        </authorList>
    </citation>
    <scope>NUCLEOTIDE SEQUENCE [LARGE SCALE GENOMIC DNA]</scope>
    <source>
        <strain evidence="2 3">CGMCC 1.10966</strain>
    </source>
</reference>
<dbReference type="AlphaFoldDB" id="A0A3D9S5N8"/>
<keyword evidence="1" id="KW-0812">Transmembrane</keyword>
<protein>
    <submittedName>
        <fullName evidence="2">Putative membrane protein DUF2306</fullName>
    </submittedName>
</protein>
<dbReference type="InterPro" id="IPR018750">
    <property type="entry name" value="DUF2306_membrane"/>
</dbReference>
<evidence type="ECO:0000256" key="1">
    <source>
        <dbReference type="SAM" id="Phobius"/>
    </source>
</evidence>
<dbReference type="RefSeq" id="WP_116189805.1">
    <property type="nucleotide sequence ID" value="NZ_QTTN01000016.1"/>
</dbReference>
<feature type="transmembrane region" description="Helical" evidence="1">
    <location>
        <begin position="88"/>
        <end position="107"/>
    </location>
</feature>
<proteinExistence type="predicted"/>
<dbReference type="OrthoDB" id="195502at2"/>
<evidence type="ECO:0000313" key="2">
    <source>
        <dbReference type="EMBL" id="REE83882.1"/>
    </source>
</evidence>
<dbReference type="EMBL" id="QTTN01000016">
    <property type="protein sequence ID" value="REE83882.1"/>
    <property type="molecule type" value="Genomic_DNA"/>
</dbReference>
<accession>A0A3D9S5N8</accession>
<dbReference type="Pfam" id="PF10067">
    <property type="entry name" value="DUF2306"/>
    <property type="match status" value="1"/>
</dbReference>
<feature type="transmembrane region" description="Helical" evidence="1">
    <location>
        <begin position="56"/>
        <end position="76"/>
    </location>
</feature>
<keyword evidence="1" id="KW-1133">Transmembrane helix</keyword>
<gene>
    <name evidence="2" type="ORF">A8990_11661</name>
</gene>
<sequence length="207" mass="23403">MVRHPSYYKLFVYLCVIYILYALVINLVVHPGAATFLSHKTDLSHELKPQIWLKVMYVHVAFGCLAMASGLVNFVSRNYEKHRKFHRVNGYFYTASVFLVVLSSGYMAPCATGGRVSSVGLNVLSMIWMAVTVIAIVHVRKKRIVQHRRWMVRSYAFCFTNLLIHLFSSVLHQSGVDYVNSYIIGLYGAIAVVLAAPAVIFRVQGKL</sequence>